<evidence type="ECO:0000256" key="8">
    <source>
        <dbReference type="HAMAP-Rule" id="MF_00530"/>
    </source>
</evidence>
<evidence type="ECO:0000256" key="9">
    <source>
        <dbReference type="RuleBase" id="RU003656"/>
    </source>
</evidence>
<name>A0A9D2B214_9FIRM</name>
<evidence type="ECO:0000259" key="11">
    <source>
        <dbReference type="Pfam" id="PF00401"/>
    </source>
</evidence>
<dbReference type="SUPFAM" id="SSF46604">
    <property type="entry name" value="Epsilon subunit of F1F0-ATP synthase C-terminal domain"/>
    <property type="match status" value="1"/>
</dbReference>
<dbReference type="Gene3D" id="1.20.5.440">
    <property type="entry name" value="ATP synthase delta/epsilon subunit, C-terminal domain"/>
    <property type="match status" value="1"/>
</dbReference>
<evidence type="ECO:0000256" key="5">
    <source>
        <dbReference type="ARBA" id="ARBA00023136"/>
    </source>
</evidence>
<comment type="subunit">
    <text evidence="8 9">F-type ATPases have 2 components, CF(1) - the catalytic core - and CF(0) - the membrane proton channel. CF(1) has five subunits: alpha(3), beta(3), gamma(1), delta(1), epsilon(1). CF(0) has three main subunits: a, b and c.</text>
</comment>
<evidence type="ECO:0000256" key="10">
    <source>
        <dbReference type="SAM" id="Coils"/>
    </source>
</evidence>
<dbReference type="InterPro" id="IPR036794">
    <property type="entry name" value="ATP_F1_dsu/esu_C_sf"/>
</dbReference>
<dbReference type="CDD" id="cd12152">
    <property type="entry name" value="F1-ATPase_delta"/>
    <property type="match status" value="1"/>
</dbReference>
<evidence type="ECO:0000256" key="4">
    <source>
        <dbReference type="ARBA" id="ARBA00023065"/>
    </source>
</evidence>
<evidence type="ECO:0000256" key="2">
    <source>
        <dbReference type="ARBA" id="ARBA00005712"/>
    </source>
</evidence>
<accession>A0A9D2B214</accession>
<keyword evidence="4 8" id="KW-0406">Ion transport</keyword>
<reference evidence="13" key="1">
    <citation type="journal article" date="2021" name="PeerJ">
        <title>Extensive microbial diversity within the chicken gut microbiome revealed by metagenomics and culture.</title>
        <authorList>
            <person name="Gilroy R."/>
            <person name="Ravi A."/>
            <person name="Getino M."/>
            <person name="Pursley I."/>
            <person name="Horton D.L."/>
            <person name="Alikhan N.F."/>
            <person name="Baker D."/>
            <person name="Gharbi K."/>
            <person name="Hall N."/>
            <person name="Watson M."/>
            <person name="Adriaenssens E.M."/>
            <person name="Foster-Nyarko E."/>
            <person name="Jarju S."/>
            <person name="Secka A."/>
            <person name="Antonio M."/>
            <person name="Oren A."/>
            <person name="Chaudhuri R.R."/>
            <person name="La Ragione R."/>
            <person name="Hildebrand F."/>
            <person name="Pallen M.J."/>
        </authorList>
    </citation>
    <scope>NUCLEOTIDE SEQUENCE</scope>
    <source>
        <strain evidence="13">ChiSjej1B19-8411</strain>
    </source>
</reference>
<dbReference type="Gene3D" id="2.60.15.10">
    <property type="entry name" value="F0F1 ATP synthase delta/epsilon subunit, N-terminal"/>
    <property type="match status" value="1"/>
</dbReference>
<evidence type="ECO:0000256" key="1">
    <source>
        <dbReference type="ARBA" id="ARBA00004202"/>
    </source>
</evidence>
<dbReference type="PANTHER" id="PTHR13822">
    <property type="entry name" value="ATP SYNTHASE DELTA/EPSILON CHAIN"/>
    <property type="match status" value="1"/>
</dbReference>
<keyword evidence="10" id="KW-0175">Coiled coil</keyword>
<comment type="caution">
    <text evidence="13">The sequence shown here is derived from an EMBL/GenBank/DDBJ whole genome shotgun (WGS) entry which is preliminary data.</text>
</comment>
<dbReference type="GO" id="GO:0045259">
    <property type="term" value="C:proton-transporting ATP synthase complex"/>
    <property type="evidence" value="ECO:0007669"/>
    <property type="project" value="UniProtKB-KW"/>
</dbReference>
<dbReference type="Proteomes" id="UP000886817">
    <property type="component" value="Unassembled WGS sequence"/>
</dbReference>
<keyword evidence="8" id="KW-1003">Cell membrane</keyword>
<comment type="subcellular location">
    <subcellularLocation>
        <location evidence="1 8">Cell membrane</location>
        <topology evidence="1 8">Peripheral membrane protein</topology>
    </subcellularLocation>
</comment>
<evidence type="ECO:0000259" key="12">
    <source>
        <dbReference type="Pfam" id="PF02823"/>
    </source>
</evidence>
<dbReference type="EMBL" id="DXEX01000066">
    <property type="protein sequence ID" value="HIX58612.1"/>
    <property type="molecule type" value="Genomic_DNA"/>
</dbReference>
<protein>
    <recommendedName>
        <fullName evidence="8">ATP synthase epsilon chain</fullName>
    </recommendedName>
    <alternativeName>
        <fullName evidence="8">ATP synthase F1 sector epsilon subunit</fullName>
    </alternativeName>
    <alternativeName>
        <fullName evidence="8">F-ATPase epsilon subunit</fullName>
    </alternativeName>
</protein>
<dbReference type="GO" id="GO:0005524">
    <property type="term" value="F:ATP binding"/>
    <property type="evidence" value="ECO:0007669"/>
    <property type="project" value="UniProtKB-UniRule"/>
</dbReference>
<keyword evidence="8" id="KW-0375">Hydrogen ion transport</keyword>
<dbReference type="Pfam" id="PF02823">
    <property type="entry name" value="ATP-synt_DE_N"/>
    <property type="match status" value="1"/>
</dbReference>
<feature type="domain" description="ATP synthase F1 complex delta/epsilon subunit N-terminal" evidence="12">
    <location>
        <begin position="7"/>
        <end position="84"/>
    </location>
</feature>
<organism evidence="13 14">
    <name type="scientific">Candidatus Blautia gallistercoris</name>
    <dbReference type="NCBI Taxonomy" id="2838490"/>
    <lineage>
        <taxon>Bacteria</taxon>
        <taxon>Bacillati</taxon>
        <taxon>Bacillota</taxon>
        <taxon>Clostridia</taxon>
        <taxon>Lachnospirales</taxon>
        <taxon>Lachnospiraceae</taxon>
        <taxon>Blautia</taxon>
    </lineage>
</organism>
<dbReference type="AlphaFoldDB" id="A0A9D2B214"/>
<dbReference type="GO" id="GO:0046933">
    <property type="term" value="F:proton-transporting ATP synthase activity, rotational mechanism"/>
    <property type="evidence" value="ECO:0007669"/>
    <property type="project" value="UniProtKB-UniRule"/>
</dbReference>
<dbReference type="PANTHER" id="PTHR13822:SF10">
    <property type="entry name" value="ATP SYNTHASE EPSILON CHAIN, CHLOROPLASTIC"/>
    <property type="match status" value="1"/>
</dbReference>
<evidence type="ECO:0000313" key="13">
    <source>
        <dbReference type="EMBL" id="HIX58612.1"/>
    </source>
</evidence>
<sequence>MNHTFGLEIIASDKTFYRGRGKILVLPAKDGEKAILANHEDMIIAIVPGVLRFETEDGEKQEAAVSGGFAEVINNRVKVLVLTAERPEEIDVIRAREAKERAEEQLRQARSMQEYHQNQMALARAMTRLRVTRKQEL</sequence>
<comment type="function">
    <text evidence="8">Produces ATP from ADP in the presence of a proton gradient across the membrane.</text>
</comment>
<gene>
    <name evidence="8 13" type="primary">atpC</name>
    <name evidence="13" type="ORF">IAA45_02725</name>
</gene>
<evidence type="ECO:0000256" key="7">
    <source>
        <dbReference type="ARBA" id="ARBA00023310"/>
    </source>
</evidence>
<evidence type="ECO:0000256" key="3">
    <source>
        <dbReference type="ARBA" id="ARBA00022448"/>
    </source>
</evidence>
<evidence type="ECO:0000313" key="14">
    <source>
        <dbReference type="Proteomes" id="UP000886817"/>
    </source>
</evidence>
<feature type="coiled-coil region" evidence="10">
    <location>
        <begin position="92"/>
        <end position="119"/>
    </location>
</feature>
<dbReference type="InterPro" id="IPR020547">
    <property type="entry name" value="ATP_synth_F1_esu_C"/>
</dbReference>
<reference evidence="13" key="2">
    <citation type="submission" date="2021-04" db="EMBL/GenBank/DDBJ databases">
        <authorList>
            <person name="Gilroy R."/>
        </authorList>
    </citation>
    <scope>NUCLEOTIDE SEQUENCE</scope>
    <source>
        <strain evidence="13">ChiSjej1B19-8411</strain>
    </source>
</reference>
<dbReference type="HAMAP" id="MF_00530">
    <property type="entry name" value="ATP_synth_epsil_bac"/>
    <property type="match status" value="1"/>
</dbReference>
<keyword evidence="3 8" id="KW-0813">Transport</keyword>
<dbReference type="GO" id="GO:0005886">
    <property type="term" value="C:plasma membrane"/>
    <property type="evidence" value="ECO:0007669"/>
    <property type="project" value="UniProtKB-SubCell"/>
</dbReference>
<dbReference type="Pfam" id="PF00401">
    <property type="entry name" value="ATP-synt_DE"/>
    <property type="match status" value="1"/>
</dbReference>
<dbReference type="NCBIfam" id="TIGR01216">
    <property type="entry name" value="ATP_synt_epsi"/>
    <property type="match status" value="1"/>
</dbReference>
<keyword evidence="5 8" id="KW-0472">Membrane</keyword>
<proteinExistence type="inferred from homology"/>
<dbReference type="SUPFAM" id="SSF51344">
    <property type="entry name" value="Epsilon subunit of F1F0-ATP synthase N-terminal domain"/>
    <property type="match status" value="1"/>
</dbReference>
<evidence type="ECO:0000256" key="6">
    <source>
        <dbReference type="ARBA" id="ARBA00023196"/>
    </source>
</evidence>
<dbReference type="InterPro" id="IPR020546">
    <property type="entry name" value="ATP_synth_F1_dsu/esu_N"/>
</dbReference>
<comment type="similarity">
    <text evidence="2 8 9">Belongs to the ATPase epsilon chain family.</text>
</comment>
<dbReference type="InterPro" id="IPR001469">
    <property type="entry name" value="ATP_synth_F1_dsu/esu"/>
</dbReference>
<keyword evidence="7 8" id="KW-0066">ATP synthesis</keyword>
<keyword evidence="6 8" id="KW-0139">CF(1)</keyword>
<feature type="domain" description="ATP synthase epsilon subunit C-terminal" evidence="11">
    <location>
        <begin position="88"/>
        <end position="132"/>
    </location>
</feature>
<dbReference type="InterPro" id="IPR036771">
    <property type="entry name" value="ATPsynth_dsu/esu_N"/>
</dbReference>